<dbReference type="Proteomes" id="UP000215335">
    <property type="component" value="Unassembled WGS sequence"/>
</dbReference>
<protein>
    <submittedName>
        <fullName evidence="2">Uncharacterized protein</fullName>
    </submittedName>
</protein>
<comment type="caution">
    <text evidence="2">The sequence shown here is derived from an EMBL/GenBank/DDBJ whole genome shotgun (WGS) entry which is preliminary data.</text>
</comment>
<reference evidence="2 3" key="1">
    <citation type="journal article" date="2017" name="Curr. Biol.">
        <title>The Evolution of Venom by Co-option of Single-Copy Genes.</title>
        <authorList>
            <person name="Martinson E.O."/>
            <person name="Mrinalini"/>
            <person name="Kelkar Y.D."/>
            <person name="Chang C.H."/>
            <person name="Werren J.H."/>
        </authorList>
    </citation>
    <scope>NUCLEOTIDE SEQUENCE [LARGE SCALE GENOMIC DNA]</scope>
    <source>
        <strain evidence="2 3">Alberta</strain>
        <tissue evidence="2">Whole body</tissue>
    </source>
</reference>
<organism evidence="2 3">
    <name type="scientific">Trichomalopsis sarcophagae</name>
    <dbReference type="NCBI Taxonomy" id="543379"/>
    <lineage>
        <taxon>Eukaryota</taxon>
        <taxon>Metazoa</taxon>
        <taxon>Ecdysozoa</taxon>
        <taxon>Arthropoda</taxon>
        <taxon>Hexapoda</taxon>
        <taxon>Insecta</taxon>
        <taxon>Pterygota</taxon>
        <taxon>Neoptera</taxon>
        <taxon>Endopterygota</taxon>
        <taxon>Hymenoptera</taxon>
        <taxon>Apocrita</taxon>
        <taxon>Proctotrupomorpha</taxon>
        <taxon>Chalcidoidea</taxon>
        <taxon>Pteromalidae</taxon>
        <taxon>Pteromalinae</taxon>
        <taxon>Trichomalopsis</taxon>
    </lineage>
</organism>
<proteinExistence type="predicted"/>
<name>A0A232EN51_9HYME</name>
<sequence>MWLAHLPKPVQTYLSVFKVDSVDELLEDADKLIQQNIQVSSVNPVGITSYASSGCSTPTREVDLIQHQLTALKTTFLERALQSSQRNSQPRGRRRKHSNSRQRGRSPANRPDWCWNHNRYSASAINCTKLFILFFVHTGFVATLVPRSLNAIVADIPHAIPGANFLIQHGLIVEVKKQRIINRKMLLASQAALKKAAVRTVSFIGAIQQHNIIQEVRCSRNFRTSSTRKLAQPAHRYFLLNMSLKRQDQQSQNA</sequence>
<keyword evidence="3" id="KW-1185">Reference proteome</keyword>
<dbReference type="EMBL" id="NNAY01003238">
    <property type="protein sequence ID" value="OXU19752.1"/>
    <property type="molecule type" value="Genomic_DNA"/>
</dbReference>
<feature type="non-terminal residue" evidence="2">
    <location>
        <position position="254"/>
    </location>
</feature>
<accession>A0A232EN51</accession>
<evidence type="ECO:0000256" key="1">
    <source>
        <dbReference type="SAM" id="MobiDB-lite"/>
    </source>
</evidence>
<evidence type="ECO:0000313" key="3">
    <source>
        <dbReference type="Proteomes" id="UP000215335"/>
    </source>
</evidence>
<dbReference type="AlphaFoldDB" id="A0A232EN51"/>
<gene>
    <name evidence="2" type="ORF">TSAR_010989</name>
</gene>
<feature type="region of interest" description="Disordered" evidence="1">
    <location>
        <begin position="82"/>
        <end position="111"/>
    </location>
</feature>
<evidence type="ECO:0000313" key="2">
    <source>
        <dbReference type="EMBL" id="OXU19752.1"/>
    </source>
</evidence>
<feature type="compositionally biased region" description="Basic residues" evidence="1">
    <location>
        <begin position="91"/>
        <end position="104"/>
    </location>
</feature>